<name>A0A0D3I2Z5_EMIH1</name>
<sequence length="188" mass="19974">MQAYAVWEKAEAAVGAATGSAIAAAERRMEQAKVAMESAKDAVVDVREGMAGKIRAFIELAKRLGTSEAAYLKFPPVNATFPGAIGKLEAAEIKMGRALVHYDLAKEEEILAEEAEFAAEAKLRRAKKAERPALEKKLAEAVARVEKASRLLPMAETARLAAEQEVQRSIEAAEVAIANAASLSGLGP</sequence>
<dbReference type="EnsemblProtists" id="EOD05630">
    <property type="protein sequence ID" value="EOD05630"/>
    <property type="gene ID" value="EMIHUDRAFT_438963"/>
</dbReference>
<dbReference type="PaxDb" id="2903-EOD05630"/>
<dbReference type="HOGENOM" id="CLU_1443510_0_0_1"/>
<proteinExistence type="predicted"/>
<reference evidence="2" key="1">
    <citation type="journal article" date="2013" name="Nature">
        <title>Pan genome of the phytoplankton Emiliania underpins its global distribution.</title>
        <authorList>
            <person name="Read B.A."/>
            <person name="Kegel J."/>
            <person name="Klute M.J."/>
            <person name="Kuo A."/>
            <person name="Lefebvre S.C."/>
            <person name="Maumus F."/>
            <person name="Mayer C."/>
            <person name="Miller J."/>
            <person name="Monier A."/>
            <person name="Salamov A."/>
            <person name="Young J."/>
            <person name="Aguilar M."/>
            <person name="Claverie J.M."/>
            <person name="Frickenhaus S."/>
            <person name="Gonzalez K."/>
            <person name="Herman E.K."/>
            <person name="Lin Y.C."/>
            <person name="Napier J."/>
            <person name="Ogata H."/>
            <person name="Sarno A.F."/>
            <person name="Shmutz J."/>
            <person name="Schroeder D."/>
            <person name="de Vargas C."/>
            <person name="Verret F."/>
            <person name="von Dassow P."/>
            <person name="Valentin K."/>
            <person name="Van de Peer Y."/>
            <person name="Wheeler G."/>
            <person name="Dacks J.B."/>
            <person name="Delwiche C.F."/>
            <person name="Dyhrman S.T."/>
            <person name="Glockner G."/>
            <person name="John U."/>
            <person name="Richards T."/>
            <person name="Worden A.Z."/>
            <person name="Zhang X."/>
            <person name="Grigoriev I.V."/>
            <person name="Allen A.E."/>
            <person name="Bidle K."/>
            <person name="Borodovsky M."/>
            <person name="Bowler C."/>
            <person name="Brownlee C."/>
            <person name="Cock J.M."/>
            <person name="Elias M."/>
            <person name="Gladyshev V.N."/>
            <person name="Groth M."/>
            <person name="Guda C."/>
            <person name="Hadaegh A."/>
            <person name="Iglesias-Rodriguez M.D."/>
            <person name="Jenkins J."/>
            <person name="Jones B.M."/>
            <person name="Lawson T."/>
            <person name="Leese F."/>
            <person name="Lindquist E."/>
            <person name="Lobanov A."/>
            <person name="Lomsadze A."/>
            <person name="Malik S.B."/>
            <person name="Marsh M.E."/>
            <person name="Mackinder L."/>
            <person name="Mock T."/>
            <person name="Mueller-Roeber B."/>
            <person name="Pagarete A."/>
            <person name="Parker M."/>
            <person name="Probert I."/>
            <person name="Quesneville H."/>
            <person name="Raines C."/>
            <person name="Rensing S.A."/>
            <person name="Riano-Pachon D.M."/>
            <person name="Richier S."/>
            <person name="Rokitta S."/>
            <person name="Shiraiwa Y."/>
            <person name="Soanes D.M."/>
            <person name="van der Giezen M."/>
            <person name="Wahlund T.M."/>
            <person name="Williams B."/>
            <person name="Wilson W."/>
            <person name="Wolfe G."/>
            <person name="Wurch L.L."/>
        </authorList>
    </citation>
    <scope>NUCLEOTIDE SEQUENCE</scope>
</reference>
<evidence type="ECO:0000313" key="1">
    <source>
        <dbReference type="EnsemblProtists" id="EOD05630"/>
    </source>
</evidence>
<dbReference type="KEGG" id="ehx:EMIHUDRAFT_438963"/>
<evidence type="ECO:0000313" key="2">
    <source>
        <dbReference type="Proteomes" id="UP000013827"/>
    </source>
</evidence>
<dbReference type="AlphaFoldDB" id="A0A0D3I2Z5"/>
<accession>A0A0D3I2Z5</accession>
<dbReference type="RefSeq" id="XP_005758059.1">
    <property type="nucleotide sequence ID" value="XM_005758002.1"/>
</dbReference>
<protein>
    <submittedName>
        <fullName evidence="1">Uncharacterized protein</fullName>
    </submittedName>
</protein>
<reference evidence="1" key="2">
    <citation type="submission" date="2024-10" db="UniProtKB">
        <authorList>
            <consortium name="EnsemblProtists"/>
        </authorList>
    </citation>
    <scope>IDENTIFICATION</scope>
</reference>
<dbReference type="GeneID" id="17251793"/>
<organism evidence="1 2">
    <name type="scientific">Emiliania huxleyi (strain CCMP1516)</name>
    <dbReference type="NCBI Taxonomy" id="280463"/>
    <lineage>
        <taxon>Eukaryota</taxon>
        <taxon>Haptista</taxon>
        <taxon>Haptophyta</taxon>
        <taxon>Prymnesiophyceae</taxon>
        <taxon>Isochrysidales</taxon>
        <taxon>Noelaerhabdaceae</taxon>
        <taxon>Emiliania</taxon>
    </lineage>
</organism>
<keyword evidence="2" id="KW-1185">Reference proteome</keyword>
<dbReference type="Proteomes" id="UP000013827">
    <property type="component" value="Unassembled WGS sequence"/>
</dbReference>